<sequence length="226" mass="26459">MKIGVIAEGHSDRYVIRSLLKMLKDIDGSDIISIRPKEDETDKRSFSNWTIVLDECKNRETFKDFFDRVGFIDEERYMVIQIDTAERGEKGYDVHSPSRSGRIDWQTYSNELRCDVIKKLQDLIPPAYHNKILYAVCIEETDAWLIPIWKKEGVDSAKYVKPKEELQTLVSNLSQKEQNKYVDTQAKHLNYENIAKQLKKQILKECRQQNKSLDSFCSDVEKMLCP</sequence>
<name>A0A5J4QZ46_9ZZZZ</name>
<evidence type="ECO:0000313" key="1">
    <source>
        <dbReference type="EMBL" id="KAA6326518.1"/>
    </source>
</evidence>
<accession>A0A5J4QZ46</accession>
<protein>
    <submittedName>
        <fullName evidence="1">Uncharacterized protein</fullName>
    </submittedName>
</protein>
<reference evidence="1" key="1">
    <citation type="submission" date="2019-03" db="EMBL/GenBank/DDBJ databases">
        <title>Single cell metagenomics reveals metabolic interactions within the superorganism composed of flagellate Streblomastix strix and complex community of Bacteroidetes bacteria on its surface.</title>
        <authorList>
            <person name="Treitli S.C."/>
            <person name="Kolisko M."/>
            <person name="Husnik F."/>
            <person name="Keeling P."/>
            <person name="Hampl V."/>
        </authorList>
    </citation>
    <scope>NUCLEOTIDE SEQUENCE</scope>
    <source>
        <strain evidence="1">STM</strain>
    </source>
</reference>
<proteinExistence type="predicted"/>
<gene>
    <name evidence="1" type="ORF">EZS27_024387</name>
</gene>
<dbReference type="AlphaFoldDB" id="A0A5J4QZ46"/>
<dbReference type="EMBL" id="SNRY01002152">
    <property type="protein sequence ID" value="KAA6326518.1"/>
    <property type="molecule type" value="Genomic_DNA"/>
</dbReference>
<organism evidence="1">
    <name type="scientific">termite gut metagenome</name>
    <dbReference type="NCBI Taxonomy" id="433724"/>
    <lineage>
        <taxon>unclassified sequences</taxon>
        <taxon>metagenomes</taxon>
        <taxon>organismal metagenomes</taxon>
    </lineage>
</organism>
<comment type="caution">
    <text evidence="1">The sequence shown here is derived from an EMBL/GenBank/DDBJ whole genome shotgun (WGS) entry which is preliminary data.</text>
</comment>